<organism evidence="1 2">
    <name type="scientific">Sistotremastrum suecicum HHB10207 ss-3</name>
    <dbReference type="NCBI Taxonomy" id="1314776"/>
    <lineage>
        <taxon>Eukaryota</taxon>
        <taxon>Fungi</taxon>
        <taxon>Dikarya</taxon>
        <taxon>Basidiomycota</taxon>
        <taxon>Agaricomycotina</taxon>
        <taxon>Agaricomycetes</taxon>
        <taxon>Sistotremastrales</taxon>
        <taxon>Sistotremastraceae</taxon>
        <taxon>Sistotremastrum</taxon>
    </lineage>
</organism>
<proteinExistence type="predicted"/>
<reference evidence="1 2" key="1">
    <citation type="journal article" date="2016" name="Mol. Biol. Evol.">
        <title>Comparative Genomics of Early-Diverging Mushroom-Forming Fungi Provides Insights into the Origins of Lignocellulose Decay Capabilities.</title>
        <authorList>
            <person name="Nagy L.G."/>
            <person name="Riley R."/>
            <person name="Tritt A."/>
            <person name="Adam C."/>
            <person name="Daum C."/>
            <person name="Floudas D."/>
            <person name="Sun H."/>
            <person name="Yadav J.S."/>
            <person name="Pangilinan J."/>
            <person name="Larsson K.H."/>
            <person name="Matsuura K."/>
            <person name="Barry K."/>
            <person name="Labutti K."/>
            <person name="Kuo R."/>
            <person name="Ohm R.A."/>
            <person name="Bhattacharya S.S."/>
            <person name="Shirouzu T."/>
            <person name="Yoshinaga Y."/>
            <person name="Martin F.M."/>
            <person name="Grigoriev I.V."/>
            <person name="Hibbett D.S."/>
        </authorList>
    </citation>
    <scope>NUCLEOTIDE SEQUENCE [LARGE SCALE GENOMIC DNA]</scope>
    <source>
        <strain evidence="1 2">HHB10207 ss-3</strain>
    </source>
</reference>
<evidence type="ECO:0000313" key="1">
    <source>
        <dbReference type="EMBL" id="KZT32473.1"/>
    </source>
</evidence>
<accession>A0A165XRP0</accession>
<sequence length="222" mass="24698">MVLTRTPKFFPTHSLRPSAKDRVMVQLMAARSLRARDYFEAKATQHAASASARIESDPAASIKVQRREPEAVGTFTISGHYVGAVFRTTPTRYCIQFSDANNLQPIEESEERPIPFQAYKTLVTDAGAIWTPCWTEATHFEPDGRRKVFFTYDKVSSMKFVDKKTGECLATLTHSVSIEKGGRRVLLNTWAPSLVPHDYAILPTEAEAKSTIKGKGKGKGFA</sequence>
<name>A0A165XRP0_9AGAM</name>
<protein>
    <submittedName>
        <fullName evidence="1">Uncharacterized protein</fullName>
    </submittedName>
</protein>
<keyword evidence="2" id="KW-1185">Reference proteome</keyword>
<dbReference type="AlphaFoldDB" id="A0A165XRP0"/>
<gene>
    <name evidence="1" type="ORF">SISSUDRAFT_1066902</name>
</gene>
<dbReference type="Proteomes" id="UP000076798">
    <property type="component" value="Unassembled WGS sequence"/>
</dbReference>
<dbReference type="EMBL" id="KV428329">
    <property type="protein sequence ID" value="KZT32473.1"/>
    <property type="molecule type" value="Genomic_DNA"/>
</dbReference>
<evidence type="ECO:0000313" key="2">
    <source>
        <dbReference type="Proteomes" id="UP000076798"/>
    </source>
</evidence>